<accession>A0A5E4B771</accession>
<reference evidence="2 3" key="1">
    <citation type="submission" date="2019-04" db="EMBL/GenBank/DDBJ databases">
        <authorList>
            <person name="Alioto T."/>
            <person name="Alioto T."/>
        </authorList>
    </citation>
    <scope>NUCLEOTIDE SEQUENCE [LARGE SCALE GENOMIC DNA]</scope>
</reference>
<gene>
    <name evidence="1" type="ORF">GHT09_001979</name>
    <name evidence="2" type="ORF">MONAX_5E019261</name>
</gene>
<keyword evidence="3" id="KW-1185">Reference proteome</keyword>
<dbReference type="AlphaFoldDB" id="A0A5E4B771"/>
<protein>
    <submittedName>
        <fullName evidence="2">Uncharacterized protein</fullName>
    </submittedName>
</protein>
<dbReference type="EMBL" id="CABDUW010000275">
    <property type="protein sequence ID" value="VTJ64701.1"/>
    <property type="molecule type" value="Genomic_DNA"/>
</dbReference>
<proteinExistence type="predicted"/>
<evidence type="ECO:0000313" key="3">
    <source>
        <dbReference type="Proteomes" id="UP000335636"/>
    </source>
</evidence>
<reference evidence="1" key="2">
    <citation type="submission" date="2020-08" db="EMBL/GenBank/DDBJ databases">
        <authorList>
            <person name="Shumante A."/>
            <person name="Zimin A.V."/>
            <person name="Puiu D."/>
            <person name="Salzberg S.L."/>
        </authorList>
    </citation>
    <scope>NUCLEOTIDE SEQUENCE</scope>
    <source>
        <strain evidence="1">WC2-LM</strain>
        <tissue evidence="1">Liver</tissue>
    </source>
</reference>
<organism evidence="2 3">
    <name type="scientific">Marmota monax</name>
    <name type="common">Woodchuck</name>
    <dbReference type="NCBI Taxonomy" id="9995"/>
    <lineage>
        <taxon>Eukaryota</taxon>
        <taxon>Metazoa</taxon>
        <taxon>Chordata</taxon>
        <taxon>Craniata</taxon>
        <taxon>Vertebrata</taxon>
        <taxon>Euteleostomi</taxon>
        <taxon>Mammalia</taxon>
        <taxon>Eutheria</taxon>
        <taxon>Euarchontoglires</taxon>
        <taxon>Glires</taxon>
        <taxon>Rodentia</taxon>
        <taxon>Sciuromorpha</taxon>
        <taxon>Sciuridae</taxon>
        <taxon>Xerinae</taxon>
        <taxon>Marmotini</taxon>
        <taxon>Marmota</taxon>
    </lineage>
</organism>
<name>A0A5E4B771_MARMO</name>
<dbReference type="Proteomes" id="UP000662637">
    <property type="component" value="Unassembled WGS sequence"/>
</dbReference>
<dbReference type="EMBL" id="WJEC01000073">
    <property type="protein sequence ID" value="KAF7486169.1"/>
    <property type="molecule type" value="Genomic_DNA"/>
</dbReference>
<dbReference type="Proteomes" id="UP000335636">
    <property type="component" value="Unassembled WGS sequence"/>
</dbReference>
<evidence type="ECO:0000313" key="1">
    <source>
        <dbReference type="EMBL" id="KAF7486169.1"/>
    </source>
</evidence>
<sequence length="70" mass="7569">MVPHARKEAPALPKAEAKAKALKGKKAVVKGSTAIKRTQSYLTYFLVAQDIVALEATQISSKESSREKQA</sequence>
<evidence type="ECO:0000313" key="2">
    <source>
        <dbReference type="EMBL" id="VTJ64701.1"/>
    </source>
</evidence>